<proteinExistence type="predicted"/>
<protein>
    <submittedName>
        <fullName evidence="2">Methyltransferase domain-containing protein</fullName>
    </submittedName>
</protein>
<dbReference type="Proteomes" id="UP001059617">
    <property type="component" value="Chromosome"/>
</dbReference>
<dbReference type="PANTHER" id="PTHR42912">
    <property type="entry name" value="METHYLTRANSFERASE"/>
    <property type="match status" value="1"/>
</dbReference>
<gene>
    <name evidence="2" type="ORF">Dfulv_27590</name>
</gene>
<dbReference type="RefSeq" id="WP_259856373.1">
    <property type="nucleotide sequence ID" value="NZ_BAAAST010000214.1"/>
</dbReference>
<dbReference type="GO" id="GO:0008168">
    <property type="term" value="F:methyltransferase activity"/>
    <property type="evidence" value="ECO:0007669"/>
    <property type="project" value="UniProtKB-KW"/>
</dbReference>
<evidence type="ECO:0000259" key="1">
    <source>
        <dbReference type="Pfam" id="PF08241"/>
    </source>
</evidence>
<name>A0ABY5VNR2_9ACTN</name>
<keyword evidence="2" id="KW-0808">Transferase</keyword>
<reference evidence="2" key="1">
    <citation type="submission" date="2021-04" db="EMBL/GenBank/DDBJ databases">
        <authorList>
            <person name="Hartkoorn R.C."/>
            <person name="Beaudoing E."/>
            <person name="Hot D."/>
        </authorList>
    </citation>
    <scope>NUCLEOTIDE SEQUENCE</scope>
    <source>
        <strain evidence="2">NRRL B-16292</strain>
    </source>
</reference>
<keyword evidence="3" id="KW-1185">Reference proteome</keyword>
<dbReference type="Pfam" id="PF08241">
    <property type="entry name" value="Methyltransf_11"/>
    <property type="match status" value="1"/>
</dbReference>
<keyword evidence="2" id="KW-0489">Methyltransferase</keyword>
<dbReference type="InterPro" id="IPR013216">
    <property type="entry name" value="Methyltransf_11"/>
</dbReference>
<reference evidence="2" key="2">
    <citation type="submission" date="2022-09" db="EMBL/GenBank/DDBJ databases">
        <title>Biosynthetic gene clusters of Dactylosporangioum fulvum.</title>
        <authorList>
            <person name="Caradec T."/>
        </authorList>
    </citation>
    <scope>NUCLEOTIDE SEQUENCE</scope>
    <source>
        <strain evidence="2">NRRL B-16292</strain>
    </source>
</reference>
<sequence length="250" mass="26914">MSDFMTAFFTLHHGLPRQAPGSDTTTRRLLELAGPLPAHPRALDLGCGPGRSALLLAAEAGAHVTAVDTHQPFLEELAAAASRRGLADAIDTVNASMARLPFPDGSFDVIWAEGSAYNIGFDTALRDWKRLLAPGGVLVVTECEWATGTPSEAARAFWAAEPLRDTTRNTAAAHAAGYTVVAVLAVPDADWFDEYYTPLAARLDVTDTSDPAMAEAVAQSRIEIALRHEHGADYKYTGYVLRPTEDERPR</sequence>
<organism evidence="2 3">
    <name type="scientific">Dactylosporangium fulvum</name>
    <dbReference type="NCBI Taxonomy" id="53359"/>
    <lineage>
        <taxon>Bacteria</taxon>
        <taxon>Bacillati</taxon>
        <taxon>Actinomycetota</taxon>
        <taxon>Actinomycetes</taxon>
        <taxon>Micromonosporales</taxon>
        <taxon>Micromonosporaceae</taxon>
        <taxon>Dactylosporangium</taxon>
    </lineage>
</organism>
<dbReference type="GO" id="GO:0032259">
    <property type="term" value="P:methylation"/>
    <property type="evidence" value="ECO:0007669"/>
    <property type="project" value="UniProtKB-KW"/>
</dbReference>
<accession>A0ABY5VNR2</accession>
<feature type="domain" description="Methyltransferase type 11" evidence="1">
    <location>
        <begin position="43"/>
        <end position="140"/>
    </location>
</feature>
<evidence type="ECO:0000313" key="2">
    <source>
        <dbReference type="EMBL" id="UWP78930.1"/>
    </source>
</evidence>
<dbReference type="Gene3D" id="3.40.50.150">
    <property type="entry name" value="Vaccinia Virus protein VP39"/>
    <property type="match status" value="1"/>
</dbReference>
<evidence type="ECO:0000313" key="3">
    <source>
        <dbReference type="Proteomes" id="UP001059617"/>
    </source>
</evidence>
<dbReference type="InterPro" id="IPR050508">
    <property type="entry name" value="Methyltransf_Superfamily"/>
</dbReference>
<dbReference type="SUPFAM" id="SSF53335">
    <property type="entry name" value="S-adenosyl-L-methionine-dependent methyltransferases"/>
    <property type="match status" value="1"/>
</dbReference>
<dbReference type="InterPro" id="IPR029063">
    <property type="entry name" value="SAM-dependent_MTases_sf"/>
</dbReference>
<dbReference type="CDD" id="cd02440">
    <property type="entry name" value="AdoMet_MTases"/>
    <property type="match status" value="1"/>
</dbReference>
<dbReference type="EMBL" id="CP073720">
    <property type="protein sequence ID" value="UWP78930.1"/>
    <property type="molecule type" value="Genomic_DNA"/>
</dbReference>